<dbReference type="RefSeq" id="WP_075800258.1">
    <property type="nucleotide sequence ID" value="NZ_CP015584.1"/>
</dbReference>
<dbReference type="Proteomes" id="UP000185494">
    <property type="component" value="Chromosome 2"/>
</dbReference>
<feature type="transmembrane region" description="Helical" evidence="2">
    <location>
        <begin position="6"/>
        <end position="25"/>
    </location>
</feature>
<dbReference type="KEGG" id="rgi:RGI145_19565"/>
<evidence type="ECO:0000256" key="2">
    <source>
        <dbReference type="SAM" id="Phobius"/>
    </source>
</evidence>
<protein>
    <submittedName>
        <fullName evidence="3">Uncharacterized protein</fullName>
    </submittedName>
</protein>
<gene>
    <name evidence="3" type="ORF">RGI145_19565</name>
</gene>
<feature type="region of interest" description="Disordered" evidence="1">
    <location>
        <begin position="54"/>
        <end position="95"/>
    </location>
</feature>
<feature type="compositionally biased region" description="Basic and acidic residues" evidence="1">
    <location>
        <begin position="54"/>
        <end position="65"/>
    </location>
</feature>
<keyword evidence="2" id="KW-1133">Transmembrane helix</keyword>
<keyword evidence="2" id="KW-0472">Membrane</keyword>
<proteinExistence type="predicted"/>
<dbReference type="EMBL" id="CP015584">
    <property type="protein sequence ID" value="APT59546.1"/>
    <property type="molecule type" value="Genomic_DNA"/>
</dbReference>
<sequence length="95" mass="10643">MTGLLFFAVFGPLAAVILGFAALWTQRKQTTKFDLLSASLTSRIKEAEEAERFTEWKKSRPDHTPRRPSGHYRVKPRPQQISGPPAIIPAPTGNR</sequence>
<reference evidence="3 4" key="1">
    <citation type="submission" date="2016-05" db="EMBL/GenBank/DDBJ databases">
        <title>Complete Genome and Methylome Analysis of Psychrotrophic Bacterial Isolates from Antarctic Lake Untersee.</title>
        <authorList>
            <person name="Fomenkov A."/>
            <person name="Akimov V.N."/>
            <person name="Vasilyeva L.V."/>
            <person name="Andersen D."/>
            <person name="Vincze T."/>
            <person name="Roberts R.J."/>
        </authorList>
    </citation>
    <scope>NUCLEOTIDE SEQUENCE [LARGE SCALE GENOMIC DNA]</scope>
    <source>
        <strain evidence="3 4">U14-5</strain>
    </source>
</reference>
<name>A0A1L7ALC3_9PROT</name>
<organism evidence="3 4">
    <name type="scientific">Roseomonas gilardii</name>
    <dbReference type="NCBI Taxonomy" id="257708"/>
    <lineage>
        <taxon>Bacteria</taxon>
        <taxon>Pseudomonadati</taxon>
        <taxon>Pseudomonadota</taxon>
        <taxon>Alphaproteobacteria</taxon>
        <taxon>Acetobacterales</taxon>
        <taxon>Roseomonadaceae</taxon>
        <taxon>Roseomonas</taxon>
    </lineage>
</organism>
<accession>A0A1L7ALC3</accession>
<evidence type="ECO:0000256" key="1">
    <source>
        <dbReference type="SAM" id="MobiDB-lite"/>
    </source>
</evidence>
<evidence type="ECO:0000313" key="3">
    <source>
        <dbReference type="EMBL" id="APT59546.1"/>
    </source>
</evidence>
<keyword evidence="2" id="KW-0812">Transmembrane</keyword>
<evidence type="ECO:0000313" key="4">
    <source>
        <dbReference type="Proteomes" id="UP000185494"/>
    </source>
</evidence>
<dbReference type="AlphaFoldDB" id="A0A1L7ALC3"/>
<feature type="compositionally biased region" description="Basic residues" evidence="1">
    <location>
        <begin position="66"/>
        <end position="76"/>
    </location>
</feature>